<dbReference type="VEuPathDB" id="VectorBase:RPRC013895"/>
<name>T1IC75_RHOPR</name>
<dbReference type="HOGENOM" id="CLU_529269_0_0_1"/>
<dbReference type="Proteomes" id="UP000015103">
    <property type="component" value="Unassembled WGS sequence"/>
</dbReference>
<dbReference type="EMBL" id="ACPB03001859">
    <property type="status" value="NOT_ANNOTATED_CDS"/>
    <property type="molecule type" value="Genomic_DNA"/>
</dbReference>
<dbReference type="EnsemblMetazoa" id="RPRC013895-RA">
    <property type="protein sequence ID" value="RPRC013895-PA"/>
    <property type="gene ID" value="RPRC013895"/>
</dbReference>
<keyword evidence="2" id="KW-1185">Reference proteome</keyword>
<dbReference type="AlphaFoldDB" id="T1IC75"/>
<sequence>MARKALEKANSSAGQVAGHVPQASYPEYDDEEGILDMDDLMKIRYRPVKRYIRPYEEINPKYFDVKDGANNNYSEETDSLSTIDLGKGLLLKNTDDLSQKDSRRTKNDLKLKELEDVILHPLWLTLPDQRLKKSKAVDTNRRHLTDLERIRRLQETIKDNLYKTDRYKKFWGKSNEADDLTVKDKNDVKNPNEFGDFEYENQLVLRSLNDFYLRLLNSLVEVVPSLKIEDPFFTDENLNQMKPYFKNFQHLEGTTTPASFQRNTLGDYIEKKVENLKKEPSKYNFPEFGALSNILQNFPLIVTNISDKDDRILSLDKMASKPTLFEINDEKLPKHSLNENNFLQFIPQIKYSFDVDKNATTIARNKNSTTTKMWYYSNYYTETPVMKLETTTKPIENATTESLAQWPLENIKFYKNIPNLRHLLRSSDMRGRIEWENTDENENAVAANTRQELRTTEGIKVRADGPQWFKTPLKSNLESIFNNADRNNNHISKCRGKLCNLIKNNYNLANRKYIL</sequence>
<evidence type="ECO:0000313" key="2">
    <source>
        <dbReference type="Proteomes" id="UP000015103"/>
    </source>
</evidence>
<dbReference type="InParanoid" id="T1IC75"/>
<proteinExistence type="predicted"/>
<protein>
    <submittedName>
        <fullName evidence="1">Uncharacterized protein</fullName>
    </submittedName>
</protein>
<evidence type="ECO:0000313" key="1">
    <source>
        <dbReference type="EnsemblMetazoa" id="RPRC013895-PA"/>
    </source>
</evidence>
<accession>T1IC75</accession>
<reference evidence="1" key="1">
    <citation type="submission" date="2015-05" db="UniProtKB">
        <authorList>
            <consortium name="EnsemblMetazoa"/>
        </authorList>
    </citation>
    <scope>IDENTIFICATION</scope>
</reference>
<organism evidence="1 2">
    <name type="scientific">Rhodnius prolixus</name>
    <name type="common">Triatomid bug</name>
    <dbReference type="NCBI Taxonomy" id="13249"/>
    <lineage>
        <taxon>Eukaryota</taxon>
        <taxon>Metazoa</taxon>
        <taxon>Ecdysozoa</taxon>
        <taxon>Arthropoda</taxon>
        <taxon>Hexapoda</taxon>
        <taxon>Insecta</taxon>
        <taxon>Pterygota</taxon>
        <taxon>Neoptera</taxon>
        <taxon>Paraneoptera</taxon>
        <taxon>Hemiptera</taxon>
        <taxon>Heteroptera</taxon>
        <taxon>Panheteroptera</taxon>
        <taxon>Cimicomorpha</taxon>
        <taxon>Reduviidae</taxon>
        <taxon>Triatominae</taxon>
        <taxon>Rhodnius</taxon>
    </lineage>
</organism>